<dbReference type="RefSeq" id="WP_146103928.1">
    <property type="nucleotide sequence ID" value="NZ_FNVT01000013.1"/>
</dbReference>
<accession>A0A1H6ENF1</accession>
<evidence type="ECO:0008006" key="5">
    <source>
        <dbReference type="Google" id="ProtNLM"/>
    </source>
</evidence>
<feature type="chain" id="PRO_5039310773" description="Lipoprotein" evidence="2">
    <location>
        <begin position="19"/>
        <end position="199"/>
    </location>
</feature>
<feature type="region of interest" description="Disordered" evidence="1">
    <location>
        <begin position="26"/>
        <end position="51"/>
    </location>
</feature>
<gene>
    <name evidence="3" type="ORF">SAMN05444920_11321</name>
</gene>
<proteinExistence type="predicted"/>
<dbReference type="AlphaFoldDB" id="A0A1H6ENF1"/>
<evidence type="ECO:0000313" key="3">
    <source>
        <dbReference type="EMBL" id="SEG99410.1"/>
    </source>
</evidence>
<dbReference type="PROSITE" id="PS51257">
    <property type="entry name" value="PROKAR_LIPOPROTEIN"/>
    <property type="match status" value="1"/>
</dbReference>
<sequence>MRPVVMALSLLLLAGCGAAERPYVPQETRAAPPPRSATAAPEQEVAEGPETVDLGGGLRARIEWPADPDPLLQVMVDQYVGTRKAVARGQRIYKRGLELDAAVQASDWVESFAKVRWTMRGVGRLYNLRVIARMGKGAQINACVDESGIRLVSSRTGKAVSPQPEWLRTPYGQSVAAHRGDDGVWRIRTYVTSRERCTR</sequence>
<keyword evidence="4" id="KW-1185">Reference proteome</keyword>
<dbReference type="EMBL" id="FNVT01000013">
    <property type="protein sequence ID" value="SEG99410.1"/>
    <property type="molecule type" value="Genomic_DNA"/>
</dbReference>
<protein>
    <recommendedName>
        <fullName evidence="5">Lipoprotein</fullName>
    </recommendedName>
</protein>
<evidence type="ECO:0000256" key="2">
    <source>
        <dbReference type="SAM" id="SignalP"/>
    </source>
</evidence>
<dbReference type="Proteomes" id="UP000236732">
    <property type="component" value="Unassembled WGS sequence"/>
</dbReference>
<reference evidence="3 4" key="1">
    <citation type="submission" date="2016-10" db="EMBL/GenBank/DDBJ databases">
        <authorList>
            <person name="de Groot N.N."/>
        </authorList>
    </citation>
    <scope>NUCLEOTIDE SEQUENCE [LARGE SCALE GENOMIC DNA]</scope>
    <source>
        <strain evidence="3 4">CGMCC 4.7037</strain>
    </source>
</reference>
<feature type="signal peptide" evidence="2">
    <location>
        <begin position="1"/>
        <end position="18"/>
    </location>
</feature>
<keyword evidence="2" id="KW-0732">Signal</keyword>
<evidence type="ECO:0000256" key="1">
    <source>
        <dbReference type="SAM" id="MobiDB-lite"/>
    </source>
</evidence>
<name>A0A1H6ENF1_9ACTN</name>
<dbReference type="OrthoDB" id="3535961at2"/>
<organism evidence="3 4">
    <name type="scientific">Nonomuraea solani</name>
    <dbReference type="NCBI Taxonomy" id="1144553"/>
    <lineage>
        <taxon>Bacteria</taxon>
        <taxon>Bacillati</taxon>
        <taxon>Actinomycetota</taxon>
        <taxon>Actinomycetes</taxon>
        <taxon>Streptosporangiales</taxon>
        <taxon>Streptosporangiaceae</taxon>
        <taxon>Nonomuraea</taxon>
    </lineage>
</organism>
<evidence type="ECO:0000313" key="4">
    <source>
        <dbReference type="Proteomes" id="UP000236732"/>
    </source>
</evidence>